<keyword evidence="4" id="KW-0812">Transmembrane</keyword>
<dbReference type="GO" id="GO:0051213">
    <property type="term" value="F:dioxygenase activity"/>
    <property type="evidence" value="ECO:0007669"/>
    <property type="project" value="UniProtKB-KW"/>
</dbReference>
<evidence type="ECO:0000259" key="5">
    <source>
        <dbReference type="Pfam" id="PF05118"/>
    </source>
</evidence>
<dbReference type="InterPro" id="IPR027443">
    <property type="entry name" value="IPNS-like_sf"/>
</dbReference>
<evidence type="ECO:0000256" key="1">
    <source>
        <dbReference type="ARBA" id="ARBA00007730"/>
    </source>
</evidence>
<feature type="transmembrane region" description="Helical" evidence="4">
    <location>
        <begin position="295"/>
        <end position="316"/>
    </location>
</feature>
<dbReference type="AlphaFoldDB" id="A0A644X186"/>
<dbReference type="InterPro" id="IPR007803">
    <property type="entry name" value="Asp/Arg/Pro-Hydrxlase"/>
</dbReference>
<dbReference type="Gene3D" id="2.60.120.330">
    <property type="entry name" value="B-lactam Antibiotic, Isopenicillin N Synthase, Chain"/>
    <property type="match status" value="1"/>
</dbReference>
<protein>
    <recommendedName>
        <fullName evidence="5">Aspartyl/asparaginy/proline hydroxylase domain-containing protein</fullName>
    </recommendedName>
</protein>
<proteinExistence type="inferred from homology"/>
<keyword evidence="4" id="KW-0472">Membrane</keyword>
<dbReference type="SUPFAM" id="SSF51197">
    <property type="entry name" value="Clavaminate synthase-like"/>
    <property type="match status" value="1"/>
</dbReference>
<dbReference type="InterPro" id="IPR051821">
    <property type="entry name" value="Asp/Asn_beta-hydroxylase"/>
</dbReference>
<keyword evidence="4" id="KW-1133">Transmembrane helix</keyword>
<name>A0A644X186_9ZZZZ</name>
<feature type="transmembrane region" description="Helical" evidence="4">
    <location>
        <begin position="12"/>
        <end position="33"/>
    </location>
</feature>
<dbReference type="EMBL" id="VSSQ01001601">
    <property type="protein sequence ID" value="MPM09707.1"/>
    <property type="molecule type" value="Genomic_DNA"/>
</dbReference>
<comment type="similarity">
    <text evidence="1">Belongs to the aspartyl/asparaginyl beta-hydroxylase family.</text>
</comment>
<gene>
    <name evidence="6" type="ORF">SDC9_56029</name>
</gene>
<dbReference type="Pfam" id="PF05118">
    <property type="entry name" value="Asp_Arg_Hydrox"/>
    <property type="match status" value="1"/>
</dbReference>
<evidence type="ECO:0000256" key="2">
    <source>
        <dbReference type="ARBA" id="ARBA00022964"/>
    </source>
</evidence>
<evidence type="ECO:0000313" key="6">
    <source>
        <dbReference type="EMBL" id="MPM09707.1"/>
    </source>
</evidence>
<feature type="domain" description="Aspartyl/asparaginy/proline hydroxylase" evidence="5">
    <location>
        <begin position="83"/>
        <end position="237"/>
    </location>
</feature>
<comment type="caution">
    <text evidence="6">The sequence shown here is derived from an EMBL/GenBank/DDBJ whole genome shotgun (WGS) entry which is preliminary data.</text>
</comment>
<keyword evidence="3" id="KW-0560">Oxidoreductase</keyword>
<evidence type="ECO:0000256" key="3">
    <source>
        <dbReference type="ARBA" id="ARBA00023002"/>
    </source>
</evidence>
<dbReference type="PANTHER" id="PTHR46332">
    <property type="entry name" value="ASPARTATE BETA-HYDROXYLASE DOMAIN-CONTAINING PROTEIN 2"/>
    <property type="match status" value="1"/>
</dbReference>
<accession>A0A644X186</accession>
<keyword evidence="2" id="KW-0223">Dioxygenase</keyword>
<reference evidence="6" key="1">
    <citation type="submission" date="2019-08" db="EMBL/GenBank/DDBJ databases">
        <authorList>
            <person name="Kucharzyk K."/>
            <person name="Murdoch R.W."/>
            <person name="Higgins S."/>
            <person name="Loffler F."/>
        </authorList>
    </citation>
    <scope>NUCLEOTIDE SEQUENCE</scope>
</reference>
<organism evidence="6">
    <name type="scientific">bioreactor metagenome</name>
    <dbReference type="NCBI Taxonomy" id="1076179"/>
    <lineage>
        <taxon>unclassified sequences</taxon>
        <taxon>metagenomes</taxon>
        <taxon>ecological metagenomes</taxon>
    </lineage>
</organism>
<evidence type="ECO:0000256" key="4">
    <source>
        <dbReference type="SAM" id="Phobius"/>
    </source>
</evidence>
<sequence>MPAFFPSGVPMALKIILLFVILVFPLCGLYMHLRGTVRHKAMRQLFDHSTFTAPINVFMLAFSKVPRTPYLPTNTFPELAPLQEHWQEIREEAVNLQKNMQIKAAANNDDAGFNSFFKTGWKRFYLKWYGDAHPSAMELCPVTTSLVAKIPTVKAAMFAELPPGAKLNLHRDPYAGSLRYHLGLLTPQDDECMISVDGQPYSWREGEGVIFDETYMHWAENRTNGNRIVLFCDVERPMTNGFAQWLNRWVGKNVVAAASSPNNEGDPRGLISRLFKISFYAGQYRRRFKAWNKTVYKITKFGLMLAALAAIVWVLVKL</sequence>
<dbReference type="PANTHER" id="PTHR46332:SF5">
    <property type="entry name" value="ASPARTATE BETA-HYDROXYLASE DOMAIN CONTAINING 2"/>
    <property type="match status" value="1"/>
</dbReference>